<comment type="caution">
    <text evidence="3">The sequence shown here is derived from an EMBL/GenBank/DDBJ whole genome shotgun (WGS) entry which is preliminary data.</text>
</comment>
<protein>
    <recommendedName>
        <fullName evidence="5">DUF4408 domain-containing protein</fullName>
    </recommendedName>
</protein>
<dbReference type="PANTHER" id="PTHR33640">
    <property type="entry name" value="TRANSMEMBRANE PROTEIN"/>
    <property type="match status" value="1"/>
</dbReference>
<keyword evidence="2" id="KW-0812">Transmembrane</keyword>
<evidence type="ECO:0000313" key="4">
    <source>
        <dbReference type="Proteomes" id="UP001497480"/>
    </source>
</evidence>
<dbReference type="EMBL" id="CAXHTB010000004">
    <property type="protein sequence ID" value="CAL0305918.1"/>
    <property type="molecule type" value="Genomic_DNA"/>
</dbReference>
<keyword evidence="4" id="KW-1185">Reference proteome</keyword>
<proteinExistence type="predicted"/>
<feature type="region of interest" description="Disordered" evidence="1">
    <location>
        <begin position="128"/>
        <end position="148"/>
    </location>
</feature>
<dbReference type="AlphaFoldDB" id="A0AAV1WA92"/>
<organism evidence="3 4">
    <name type="scientific">Lupinus luteus</name>
    <name type="common">European yellow lupine</name>
    <dbReference type="NCBI Taxonomy" id="3873"/>
    <lineage>
        <taxon>Eukaryota</taxon>
        <taxon>Viridiplantae</taxon>
        <taxon>Streptophyta</taxon>
        <taxon>Embryophyta</taxon>
        <taxon>Tracheophyta</taxon>
        <taxon>Spermatophyta</taxon>
        <taxon>Magnoliopsida</taxon>
        <taxon>eudicotyledons</taxon>
        <taxon>Gunneridae</taxon>
        <taxon>Pentapetalae</taxon>
        <taxon>rosids</taxon>
        <taxon>fabids</taxon>
        <taxon>Fabales</taxon>
        <taxon>Fabaceae</taxon>
        <taxon>Papilionoideae</taxon>
        <taxon>50 kb inversion clade</taxon>
        <taxon>genistoids sensu lato</taxon>
        <taxon>core genistoids</taxon>
        <taxon>Genisteae</taxon>
        <taxon>Lupinus</taxon>
    </lineage>
</organism>
<feature type="transmembrane region" description="Helical" evidence="2">
    <location>
        <begin position="59"/>
        <end position="83"/>
    </location>
</feature>
<evidence type="ECO:0000256" key="2">
    <source>
        <dbReference type="SAM" id="Phobius"/>
    </source>
</evidence>
<accession>A0AAV1WA92</accession>
<sequence>MGSYNFHKLKGDKPGMTQKHSLLRKMANLFRYIEFCVVLVLISRISFQLPVAVKNSSEYLCGFSISPCFVFLIGNVIIISLLAQSGHFSPQSFKRDNPEPDFYQEFIQSSTKYQLIQEEQKKLVQKQSIEAEHPEKQNLKTEDSKKSQRINSNLIKQVQKQSIATKCSEKQFIKAEDSKRSEGIENNLIKCPQKQSMKQITKTEARIKGVQKQRTKSEDTSIGFEVKDYRRCQSEIINIGQSENTCCVLKRCDTEINIEHGERVGRNSYPEDGMNSDQFRCTIEAFIARQKRLRKQEQFLALTF</sequence>
<keyword evidence="2" id="KW-0472">Membrane</keyword>
<name>A0AAV1WA92_LUPLU</name>
<evidence type="ECO:0008006" key="5">
    <source>
        <dbReference type="Google" id="ProtNLM"/>
    </source>
</evidence>
<gene>
    <name evidence="3" type="ORF">LLUT_LOCUS6978</name>
</gene>
<reference evidence="3 4" key="1">
    <citation type="submission" date="2024-03" db="EMBL/GenBank/DDBJ databases">
        <authorList>
            <person name="Martinez-Hernandez J."/>
        </authorList>
    </citation>
    <scope>NUCLEOTIDE SEQUENCE [LARGE SCALE GENOMIC DNA]</scope>
</reference>
<dbReference type="PANTHER" id="PTHR33640:SF8">
    <property type="entry name" value="TRANSMEMBRANE PROTEIN"/>
    <property type="match status" value="1"/>
</dbReference>
<feature type="compositionally biased region" description="Basic and acidic residues" evidence="1">
    <location>
        <begin position="129"/>
        <end position="146"/>
    </location>
</feature>
<evidence type="ECO:0000313" key="3">
    <source>
        <dbReference type="EMBL" id="CAL0305918.1"/>
    </source>
</evidence>
<evidence type="ECO:0000256" key="1">
    <source>
        <dbReference type="SAM" id="MobiDB-lite"/>
    </source>
</evidence>
<keyword evidence="2" id="KW-1133">Transmembrane helix</keyword>
<feature type="transmembrane region" description="Helical" evidence="2">
    <location>
        <begin position="29"/>
        <end position="47"/>
    </location>
</feature>
<dbReference type="Proteomes" id="UP001497480">
    <property type="component" value="Unassembled WGS sequence"/>
</dbReference>